<reference evidence="1 2" key="1">
    <citation type="journal article" date="2022" name="Nat. Plants">
        <title>Genomes of leafy and leafless Platanthera orchids illuminate the evolution of mycoheterotrophy.</title>
        <authorList>
            <person name="Li M.H."/>
            <person name="Liu K.W."/>
            <person name="Li Z."/>
            <person name="Lu H.C."/>
            <person name="Ye Q.L."/>
            <person name="Zhang D."/>
            <person name="Wang J.Y."/>
            <person name="Li Y.F."/>
            <person name="Zhong Z.M."/>
            <person name="Liu X."/>
            <person name="Yu X."/>
            <person name="Liu D.K."/>
            <person name="Tu X.D."/>
            <person name="Liu B."/>
            <person name="Hao Y."/>
            <person name="Liao X.Y."/>
            <person name="Jiang Y.T."/>
            <person name="Sun W.H."/>
            <person name="Chen J."/>
            <person name="Chen Y.Q."/>
            <person name="Ai Y."/>
            <person name="Zhai J.W."/>
            <person name="Wu S.S."/>
            <person name="Zhou Z."/>
            <person name="Hsiao Y.Y."/>
            <person name="Wu W.L."/>
            <person name="Chen Y.Y."/>
            <person name="Lin Y.F."/>
            <person name="Hsu J.L."/>
            <person name="Li C.Y."/>
            <person name="Wang Z.W."/>
            <person name="Zhao X."/>
            <person name="Zhong W.Y."/>
            <person name="Ma X.K."/>
            <person name="Ma L."/>
            <person name="Huang J."/>
            <person name="Chen G.Z."/>
            <person name="Huang M.Z."/>
            <person name="Huang L."/>
            <person name="Peng D.H."/>
            <person name="Luo Y.B."/>
            <person name="Zou S.Q."/>
            <person name="Chen S.P."/>
            <person name="Lan S."/>
            <person name="Tsai W.C."/>
            <person name="Van de Peer Y."/>
            <person name="Liu Z.J."/>
        </authorList>
    </citation>
    <scope>NUCLEOTIDE SEQUENCE [LARGE SCALE GENOMIC DNA]</scope>
    <source>
        <strain evidence="1">Lor288</strain>
    </source>
</reference>
<name>A0ABR2MC51_9ASPA</name>
<dbReference type="Proteomes" id="UP001412067">
    <property type="component" value="Unassembled WGS sequence"/>
</dbReference>
<evidence type="ECO:0000313" key="2">
    <source>
        <dbReference type="Proteomes" id="UP001412067"/>
    </source>
</evidence>
<comment type="caution">
    <text evidence="1">The sequence shown here is derived from an EMBL/GenBank/DDBJ whole genome shotgun (WGS) entry which is preliminary data.</text>
</comment>
<accession>A0ABR2MC51</accession>
<keyword evidence="2" id="KW-1185">Reference proteome</keyword>
<dbReference type="EMBL" id="JBBWWR010000009">
    <property type="protein sequence ID" value="KAK8961606.1"/>
    <property type="molecule type" value="Genomic_DNA"/>
</dbReference>
<evidence type="ECO:0000313" key="1">
    <source>
        <dbReference type="EMBL" id="KAK8961606.1"/>
    </source>
</evidence>
<dbReference type="PANTHER" id="PTHR34126">
    <property type="entry name" value="PEROXISOME BIOGENESIS PROTEIN 22"/>
    <property type="match status" value="1"/>
</dbReference>
<gene>
    <name evidence="1" type="primary">PEX22</name>
    <name evidence="1" type="ORF">KSP40_PGU003047</name>
</gene>
<organism evidence="1 2">
    <name type="scientific">Platanthera guangdongensis</name>
    <dbReference type="NCBI Taxonomy" id="2320717"/>
    <lineage>
        <taxon>Eukaryota</taxon>
        <taxon>Viridiplantae</taxon>
        <taxon>Streptophyta</taxon>
        <taxon>Embryophyta</taxon>
        <taxon>Tracheophyta</taxon>
        <taxon>Spermatophyta</taxon>
        <taxon>Magnoliopsida</taxon>
        <taxon>Liliopsida</taxon>
        <taxon>Asparagales</taxon>
        <taxon>Orchidaceae</taxon>
        <taxon>Orchidoideae</taxon>
        <taxon>Orchideae</taxon>
        <taxon>Orchidinae</taxon>
        <taxon>Platanthera</taxon>
    </lineage>
</organism>
<protein>
    <submittedName>
        <fullName evidence="1">Peroxisome biogenesis protein 22</fullName>
    </submittedName>
</protein>
<sequence length="101" mass="11973">MSTFHFPSLLDSVYEMTCQLLCVILEEKCPEELQKHDTVRHSVVEILVEIANCCDFYLLERVLDDESEINSQRNFLKLCNLVERKMMKLWISKSFLPFLEL</sequence>
<proteinExistence type="predicted"/>
<dbReference type="PANTHER" id="PTHR34126:SF1">
    <property type="entry name" value="PEROXISOME BIOGENESIS PROTEIN 22"/>
    <property type="match status" value="1"/>
</dbReference>
<dbReference type="InterPro" id="IPR037485">
    <property type="entry name" value="PEX22"/>
</dbReference>